<protein>
    <recommendedName>
        <fullName evidence="3">alpha-glucosidase</fullName>
        <ecNumber evidence="3">3.2.1.20</ecNumber>
    </recommendedName>
</protein>
<dbReference type="CDD" id="cd14752">
    <property type="entry name" value="GH31_N"/>
    <property type="match status" value="1"/>
</dbReference>
<evidence type="ECO:0000256" key="9">
    <source>
        <dbReference type="SAM" id="MobiDB-lite"/>
    </source>
</evidence>
<feature type="domain" description="Glycosyl hydrolase family 31 C-terminal" evidence="12">
    <location>
        <begin position="802"/>
        <end position="898"/>
    </location>
</feature>
<feature type="domain" description="Glycoside hydrolase family 31 TIM barrel" evidence="11">
    <location>
        <begin position="352"/>
        <end position="794"/>
    </location>
</feature>
<evidence type="ECO:0000256" key="5">
    <source>
        <dbReference type="ARBA" id="ARBA00022801"/>
    </source>
</evidence>
<evidence type="ECO:0000256" key="4">
    <source>
        <dbReference type="ARBA" id="ARBA00022729"/>
    </source>
</evidence>
<keyword evidence="4 10" id="KW-0732">Signal</keyword>
<dbReference type="Pfam" id="PF01055">
    <property type="entry name" value="Glyco_hydro_31_2nd"/>
    <property type="match status" value="1"/>
</dbReference>
<dbReference type="GO" id="GO:0005975">
    <property type="term" value="P:carbohydrate metabolic process"/>
    <property type="evidence" value="ECO:0007669"/>
    <property type="project" value="InterPro"/>
</dbReference>
<organism evidence="13 14">
    <name type="scientific">Coniochaeta pulveracea</name>
    <dbReference type="NCBI Taxonomy" id="177199"/>
    <lineage>
        <taxon>Eukaryota</taxon>
        <taxon>Fungi</taxon>
        <taxon>Dikarya</taxon>
        <taxon>Ascomycota</taxon>
        <taxon>Pezizomycotina</taxon>
        <taxon>Sordariomycetes</taxon>
        <taxon>Sordariomycetidae</taxon>
        <taxon>Coniochaetales</taxon>
        <taxon>Coniochaetaceae</taxon>
        <taxon>Coniochaeta</taxon>
    </lineage>
</organism>
<feature type="compositionally biased region" description="Low complexity" evidence="9">
    <location>
        <begin position="590"/>
        <end position="606"/>
    </location>
</feature>
<dbReference type="InterPro" id="IPR030459">
    <property type="entry name" value="Glyco_hydro_31_CS"/>
</dbReference>
<dbReference type="PROSITE" id="PS00707">
    <property type="entry name" value="GLYCOSYL_HYDROL_F31_2"/>
    <property type="match status" value="1"/>
</dbReference>
<evidence type="ECO:0000313" key="13">
    <source>
        <dbReference type="EMBL" id="RKU48265.1"/>
    </source>
</evidence>
<dbReference type="InterPro" id="IPR000322">
    <property type="entry name" value="Glyco_hydro_31_TIM"/>
</dbReference>
<feature type="signal peptide" evidence="10">
    <location>
        <begin position="1"/>
        <end position="32"/>
    </location>
</feature>
<dbReference type="STRING" id="177199.A0A420YK90"/>
<name>A0A420YK90_9PEZI</name>
<dbReference type="Gene3D" id="2.60.40.1760">
    <property type="entry name" value="glycosyl hydrolase (family 31)"/>
    <property type="match status" value="1"/>
</dbReference>
<dbReference type="InterPro" id="IPR011013">
    <property type="entry name" value="Gal_mutarotase_sf_dom"/>
</dbReference>
<evidence type="ECO:0000256" key="3">
    <source>
        <dbReference type="ARBA" id="ARBA00012741"/>
    </source>
</evidence>
<keyword evidence="14" id="KW-1185">Reference proteome</keyword>
<gene>
    <name evidence="13" type="ORF">DL546_006207</name>
</gene>
<dbReference type="PROSITE" id="PS00129">
    <property type="entry name" value="GLYCOSYL_HYDROL_F31_1"/>
    <property type="match status" value="1"/>
</dbReference>
<dbReference type="Gene3D" id="2.60.40.1180">
    <property type="entry name" value="Golgi alpha-mannosidase II"/>
    <property type="match status" value="2"/>
</dbReference>
<sequence length="1029" mass="112677">MKHCASLTFMMVGFTSPALAILAALAPQLALAKPLDSSPSSSGTASSLASTTTTSYREIFTVPTEAQNGATLLPNVKDPQAVNVQDVCPGYTASDVTTTATGFTASLNIAGPACNVYGNDIANLTLVVAYQAKDRVSVQITPKFIGAENETWFILPEEIIPRPGIDDKCAASHSDLEVTWSNDPTFSFTVTRKATSDVLFTTKGSKLVYADQYIEFASSLPENYNLYGLGEVIHGFRLGNNLTRTLFAADVGDPIDENIYSVHPIYHDTRYFTKDPTSGNLTYVANATDVSEEYVSYTHGVFNRNAHAQEVLLRERNITWRALGGNIDLFFYSGPNAETLVQSYQRTTVGYPAMQQYWTLGYHQCRWGYQNWTVLQDVIDNFKKFNIPLETIWTDIDYMNQYRDWENDQRTFGYKEGVEFLSNLHKNHQHYVPIVDSAIYIPNPENASDAYPIYDRGVEADAFLFDAEGDTYIGSVWPGYTVYPDWVGAVLNVSRTFEWWANEMVEYHKNIAYDGIWIDMSEVSSFCVGPCGKHNLTLNPVHPPFSLPGEEGNLVLDYPEAFNVTNATEWTSVLSASSTQANPPPTGTVSSSSSSSSSSSTSSSTSYLRTTPTPGVRNLNYPPYTINNVQGDLAVHAVSPNASHHGATLEYDFHNLNGHLILNATYHGLLTVYNATRPFIIGRSTFAGSGKWAGHWGGDNASKWAYMFFSIPQALSFSLFGIPMFGVDTCGFNGNSDMELCNRWMQLSAFFPFYRNHNVLAALPQEPYVWASVADATRKAMDVRYHLLPYMYTLFAKANSRGETVMRALAWEFPNEPWLAGADRQFLLGPAILVTPVLVQGAESVDGVFPGSGSGSGEVWYDWYNQTVVNEGVKAGENVTIEAPLGHIPVYIRGGHVLPLQQPGMTTYESRRNPWSVVAALDKAGKASGSLYLDDGESLVPENTTWVEFSATSSSLTATVNGTFADANPLANVTVLGVHSAPTVVKLGGTSLEKASWAYSAASAVLSITGLGAATNGGAYNSNWNITWA</sequence>
<dbReference type="AlphaFoldDB" id="A0A420YK90"/>
<proteinExistence type="inferred from homology"/>
<dbReference type="InterPro" id="IPR017853">
    <property type="entry name" value="GH"/>
</dbReference>
<evidence type="ECO:0000256" key="7">
    <source>
        <dbReference type="ARBA" id="ARBA00023295"/>
    </source>
</evidence>
<accession>A0A420YK90</accession>
<dbReference type="PANTHER" id="PTHR22762">
    <property type="entry name" value="ALPHA-GLUCOSIDASE"/>
    <property type="match status" value="1"/>
</dbReference>
<dbReference type="Gene3D" id="3.20.20.80">
    <property type="entry name" value="Glycosidases"/>
    <property type="match status" value="2"/>
</dbReference>
<evidence type="ECO:0000259" key="11">
    <source>
        <dbReference type="Pfam" id="PF01055"/>
    </source>
</evidence>
<dbReference type="SUPFAM" id="SSF51445">
    <property type="entry name" value="(Trans)glycosidases"/>
    <property type="match status" value="1"/>
</dbReference>
<dbReference type="SUPFAM" id="SSF51011">
    <property type="entry name" value="Glycosyl hydrolase domain"/>
    <property type="match status" value="1"/>
</dbReference>
<dbReference type="SUPFAM" id="SSF74650">
    <property type="entry name" value="Galactose mutarotase-like"/>
    <property type="match status" value="1"/>
</dbReference>
<evidence type="ECO:0000256" key="6">
    <source>
        <dbReference type="ARBA" id="ARBA00023180"/>
    </source>
</evidence>
<dbReference type="EMBL" id="QVQW01000005">
    <property type="protein sequence ID" value="RKU48265.1"/>
    <property type="molecule type" value="Genomic_DNA"/>
</dbReference>
<dbReference type="FunFam" id="3.20.20.80:FF:000138">
    <property type="entry name" value="Putative alpha-glucosidase AgdA"/>
    <property type="match status" value="1"/>
</dbReference>
<dbReference type="OrthoDB" id="5839090at2759"/>
<evidence type="ECO:0000256" key="2">
    <source>
        <dbReference type="ARBA" id="ARBA00007806"/>
    </source>
</evidence>
<dbReference type="GO" id="GO:0030246">
    <property type="term" value="F:carbohydrate binding"/>
    <property type="evidence" value="ECO:0007669"/>
    <property type="project" value="InterPro"/>
</dbReference>
<evidence type="ECO:0000256" key="1">
    <source>
        <dbReference type="ARBA" id="ARBA00001657"/>
    </source>
</evidence>
<evidence type="ECO:0000256" key="10">
    <source>
        <dbReference type="SAM" id="SignalP"/>
    </source>
</evidence>
<dbReference type="PANTHER" id="PTHR22762:SF133">
    <property type="entry name" value="P-TYPE DOMAIN-CONTAINING PROTEIN"/>
    <property type="match status" value="1"/>
</dbReference>
<dbReference type="InterPro" id="IPR013780">
    <property type="entry name" value="Glyco_hydro_b"/>
</dbReference>
<keyword evidence="5 8" id="KW-0378">Hydrolase</keyword>
<reference evidence="13 14" key="1">
    <citation type="submission" date="2018-08" db="EMBL/GenBank/DDBJ databases">
        <title>Draft genome of the lignicolous fungus Coniochaeta pulveracea.</title>
        <authorList>
            <person name="Borstlap C.J."/>
            <person name="De Witt R.N."/>
            <person name="Botha A."/>
            <person name="Volschenk H."/>
        </authorList>
    </citation>
    <scope>NUCLEOTIDE SEQUENCE [LARGE SCALE GENOMIC DNA]</scope>
    <source>
        <strain evidence="13 14">CAB683</strain>
    </source>
</reference>
<evidence type="ECO:0000313" key="14">
    <source>
        <dbReference type="Proteomes" id="UP000275385"/>
    </source>
</evidence>
<dbReference type="Proteomes" id="UP000275385">
    <property type="component" value="Unassembled WGS sequence"/>
</dbReference>
<feature type="chain" id="PRO_5019275114" description="alpha-glucosidase" evidence="10">
    <location>
        <begin position="33"/>
        <end position="1029"/>
    </location>
</feature>
<comment type="caution">
    <text evidence="13">The sequence shown here is derived from an EMBL/GenBank/DDBJ whole genome shotgun (WGS) entry which is preliminary data.</text>
</comment>
<comment type="catalytic activity">
    <reaction evidence="1">
        <text>Hydrolysis of terminal, non-reducing (1-&gt;4)-linked alpha-D-glucose residues with release of alpha-D-glucose.</text>
        <dbReference type="EC" id="3.2.1.20"/>
    </reaction>
</comment>
<evidence type="ECO:0000259" key="12">
    <source>
        <dbReference type="Pfam" id="PF21365"/>
    </source>
</evidence>
<feature type="region of interest" description="Disordered" evidence="9">
    <location>
        <begin position="575"/>
        <end position="621"/>
    </location>
</feature>
<dbReference type="Pfam" id="PF21365">
    <property type="entry name" value="Glyco_hydro_31_3rd"/>
    <property type="match status" value="1"/>
</dbReference>
<keyword evidence="7 8" id="KW-0326">Glycosidase</keyword>
<dbReference type="CDD" id="cd06602">
    <property type="entry name" value="GH31_MGAM_SI_GAA"/>
    <property type="match status" value="1"/>
</dbReference>
<keyword evidence="6" id="KW-0325">Glycoprotein</keyword>
<dbReference type="InterPro" id="IPR030458">
    <property type="entry name" value="Glyco_hydro_31_AS"/>
</dbReference>
<dbReference type="InterPro" id="IPR048395">
    <property type="entry name" value="Glyco_hydro_31_C"/>
</dbReference>
<dbReference type="EC" id="3.2.1.20" evidence="3"/>
<comment type="similarity">
    <text evidence="2 8">Belongs to the glycosyl hydrolase 31 family.</text>
</comment>
<dbReference type="GO" id="GO:0004558">
    <property type="term" value="F:alpha-1,4-glucosidase activity"/>
    <property type="evidence" value="ECO:0007669"/>
    <property type="project" value="UniProtKB-EC"/>
</dbReference>
<evidence type="ECO:0000256" key="8">
    <source>
        <dbReference type="RuleBase" id="RU361185"/>
    </source>
</evidence>